<dbReference type="InterPro" id="IPR027417">
    <property type="entry name" value="P-loop_NTPase"/>
</dbReference>
<protein>
    <submittedName>
        <fullName evidence="6">ABC transporter ATP-binding protein</fullName>
    </submittedName>
</protein>
<evidence type="ECO:0000256" key="2">
    <source>
        <dbReference type="ARBA" id="ARBA00022448"/>
    </source>
</evidence>
<dbReference type="SUPFAM" id="SSF52540">
    <property type="entry name" value="P-loop containing nucleoside triphosphate hydrolases"/>
    <property type="match status" value="1"/>
</dbReference>
<sequence length="250" mass="27892">MEILCAEDIVKVYEGSLEINSTNVLNGISLSIESGEFTAIMGQSGSGKTTLINILSGIDKPNSGTVKIMNKYITSLNKRGRSIFRRENLGIIFQAFNLLDNITLAENAALPLIFNGRNTQEIDEKIKKYFTFFNIYDIKDKYPYSVSVGERQRAAACRALINEPSIILADEPTGSLDPGTSKKFMRYMQIINEERNATILMVTHDVQAASYCKRVIFINDGKICTQIYNKGDQSAFFNRILDTLAVISGE</sequence>
<comment type="similarity">
    <text evidence="1">Belongs to the ABC transporter superfamily.</text>
</comment>
<evidence type="ECO:0000256" key="3">
    <source>
        <dbReference type="ARBA" id="ARBA00022741"/>
    </source>
</evidence>
<dbReference type="InterPro" id="IPR003593">
    <property type="entry name" value="AAA+_ATPase"/>
</dbReference>
<evidence type="ECO:0000256" key="4">
    <source>
        <dbReference type="ARBA" id="ARBA00022840"/>
    </source>
</evidence>
<evidence type="ECO:0000313" key="6">
    <source>
        <dbReference type="EMBL" id="MFL0196920.1"/>
    </source>
</evidence>
<evidence type="ECO:0000313" key="7">
    <source>
        <dbReference type="Proteomes" id="UP001623660"/>
    </source>
</evidence>
<dbReference type="Proteomes" id="UP001623660">
    <property type="component" value="Unassembled WGS sequence"/>
</dbReference>
<comment type="caution">
    <text evidence="6">The sequence shown here is derived from an EMBL/GenBank/DDBJ whole genome shotgun (WGS) entry which is preliminary data.</text>
</comment>
<proteinExistence type="inferred from homology"/>
<name>A0ABW8SQF9_9CLOT</name>
<dbReference type="EMBL" id="JBJHZX010000023">
    <property type="protein sequence ID" value="MFL0196920.1"/>
    <property type="molecule type" value="Genomic_DNA"/>
</dbReference>
<dbReference type="PANTHER" id="PTHR42798:SF7">
    <property type="entry name" value="ALPHA-D-RIBOSE 1-METHYLPHOSPHONATE 5-TRIPHOSPHATE SYNTHASE SUBUNIT PHNL"/>
    <property type="match status" value="1"/>
</dbReference>
<dbReference type="RefSeq" id="WP_406793025.1">
    <property type="nucleotide sequence ID" value="NZ_JBJHZX010000023.1"/>
</dbReference>
<dbReference type="GO" id="GO:0005524">
    <property type="term" value="F:ATP binding"/>
    <property type="evidence" value="ECO:0007669"/>
    <property type="project" value="UniProtKB-KW"/>
</dbReference>
<feature type="domain" description="ABC transporter" evidence="5">
    <location>
        <begin position="4"/>
        <end position="245"/>
    </location>
</feature>
<reference evidence="6 7" key="1">
    <citation type="submission" date="2024-11" db="EMBL/GenBank/DDBJ databases">
        <authorList>
            <person name="Heng Y.C."/>
            <person name="Lim A.C.H."/>
            <person name="Lee J.K.Y."/>
            <person name="Kittelmann S."/>
        </authorList>
    </citation>
    <scope>NUCLEOTIDE SEQUENCE [LARGE SCALE GENOMIC DNA]</scope>
    <source>
        <strain evidence="6 7">WILCCON 0269</strain>
    </source>
</reference>
<dbReference type="Gene3D" id="3.40.50.300">
    <property type="entry name" value="P-loop containing nucleotide triphosphate hydrolases"/>
    <property type="match status" value="1"/>
</dbReference>
<accession>A0ABW8SQF9</accession>
<organism evidence="6 7">
    <name type="scientific">Candidatus Clostridium eludens</name>
    <dbReference type="NCBI Taxonomy" id="3381663"/>
    <lineage>
        <taxon>Bacteria</taxon>
        <taxon>Bacillati</taxon>
        <taxon>Bacillota</taxon>
        <taxon>Clostridia</taxon>
        <taxon>Eubacteriales</taxon>
        <taxon>Clostridiaceae</taxon>
        <taxon>Clostridium</taxon>
    </lineage>
</organism>
<dbReference type="CDD" id="cd03255">
    <property type="entry name" value="ABC_MJ0796_LolCDE_FtsE"/>
    <property type="match status" value="1"/>
</dbReference>
<dbReference type="InterPro" id="IPR017911">
    <property type="entry name" value="MacB-like_ATP-bd"/>
</dbReference>
<keyword evidence="7" id="KW-1185">Reference proteome</keyword>
<dbReference type="InterPro" id="IPR003439">
    <property type="entry name" value="ABC_transporter-like_ATP-bd"/>
</dbReference>
<dbReference type="SMART" id="SM00382">
    <property type="entry name" value="AAA"/>
    <property type="match status" value="1"/>
</dbReference>
<dbReference type="PROSITE" id="PS50893">
    <property type="entry name" value="ABC_TRANSPORTER_2"/>
    <property type="match status" value="1"/>
</dbReference>
<dbReference type="PANTHER" id="PTHR42798">
    <property type="entry name" value="LIPOPROTEIN-RELEASING SYSTEM ATP-BINDING PROTEIN LOLD"/>
    <property type="match status" value="1"/>
</dbReference>
<evidence type="ECO:0000256" key="1">
    <source>
        <dbReference type="ARBA" id="ARBA00005417"/>
    </source>
</evidence>
<evidence type="ECO:0000259" key="5">
    <source>
        <dbReference type="PROSITE" id="PS50893"/>
    </source>
</evidence>
<dbReference type="Pfam" id="PF00005">
    <property type="entry name" value="ABC_tran"/>
    <property type="match status" value="1"/>
</dbReference>
<keyword evidence="2" id="KW-0813">Transport</keyword>
<keyword evidence="4 6" id="KW-0067">ATP-binding</keyword>
<keyword evidence="3" id="KW-0547">Nucleotide-binding</keyword>
<gene>
    <name evidence="6" type="ORF">ACJDU8_15325</name>
</gene>